<organism evidence="1 2">
    <name type="scientific">Anolis carolinensis</name>
    <name type="common">Green anole</name>
    <name type="synonym">American chameleon</name>
    <dbReference type="NCBI Taxonomy" id="28377"/>
    <lineage>
        <taxon>Eukaryota</taxon>
        <taxon>Metazoa</taxon>
        <taxon>Chordata</taxon>
        <taxon>Craniata</taxon>
        <taxon>Vertebrata</taxon>
        <taxon>Euteleostomi</taxon>
        <taxon>Lepidosauria</taxon>
        <taxon>Squamata</taxon>
        <taxon>Bifurcata</taxon>
        <taxon>Unidentata</taxon>
        <taxon>Episquamata</taxon>
        <taxon>Toxicofera</taxon>
        <taxon>Iguania</taxon>
        <taxon>Dactyloidae</taxon>
        <taxon>Anolis</taxon>
    </lineage>
</organism>
<reference evidence="1" key="2">
    <citation type="submission" date="2025-08" db="UniProtKB">
        <authorList>
            <consortium name="Ensembl"/>
        </authorList>
    </citation>
    <scope>IDENTIFICATION</scope>
</reference>
<protein>
    <submittedName>
        <fullName evidence="1">Uncharacterized protein</fullName>
    </submittedName>
</protein>
<dbReference type="InParanoid" id="A0A803SU72"/>
<evidence type="ECO:0000313" key="2">
    <source>
        <dbReference type="Proteomes" id="UP000001646"/>
    </source>
</evidence>
<evidence type="ECO:0000313" key="1">
    <source>
        <dbReference type="Ensembl" id="ENSACAP00000026512.1"/>
    </source>
</evidence>
<reference evidence="1" key="1">
    <citation type="submission" date="2009-12" db="EMBL/GenBank/DDBJ databases">
        <title>The Genome Sequence of Anolis carolinensis (Green Anole Lizard).</title>
        <authorList>
            <consortium name="The Genome Sequencing Platform"/>
            <person name="Di Palma F."/>
            <person name="Alfoldi J."/>
            <person name="Heiman D."/>
            <person name="Young S."/>
            <person name="Grabherr M."/>
            <person name="Johnson J."/>
            <person name="Lander E.S."/>
            <person name="Lindblad-Toh K."/>
        </authorList>
    </citation>
    <scope>NUCLEOTIDE SEQUENCE [LARGE SCALE GENOMIC DNA]</scope>
    <source>
        <strain evidence="1">JBL SC #1</strain>
    </source>
</reference>
<proteinExistence type="predicted"/>
<reference evidence="1" key="3">
    <citation type="submission" date="2025-09" db="UniProtKB">
        <authorList>
            <consortium name="Ensembl"/>
        </authorList>
    </citation>
    <scope>IDENTIFICATION</scope>
</reference>
<accession>A0A803SU72</accession>
<dbReference type="Ensembl" id="ENSACAT00000052668.1">
    <property type="protein sequence ID" value="ENSACAP00000026512.1"/>
    <property type="gene ID" value="ENSACAG00000040135.1"/>
</dbReference>
<dbReference type="Proteomes" id="UP000001646">
    <property type="component" value="Unplaced"/>
</dbReference>
<sequence length="80" mass="8815">MLGTHRLLVELGSSTGRVSNTTMLAEGGQQLTAQPQFTFAVTYNDVSLRGQGALKKTSILWRKGDLILHPRQNPAWLSHI</sequence>
<dbReference type="AlphaFoldDB" id="A0A803SU72"/>
<keyword evidence="2" id="KW-1185">Reference proteome</keyword>
<name>A0A803SU72_ANOCA</name>